<keyword evidence="1" id="KW-0539">Nucleus</keyword>
<dbReference type="Proteomes" id="UP000799441">
    <property type="component" value="Unassembled WGS sequence"/>
</dbReference>
<comment type="caution">
    <text evidence="4">The sequence shown here is derived from an EMBL/GenBank/DDBJ whole genome shotgun (WGS) entry which is preliminary data.</text>
</comment>
<dbReference type="GO" id="GO:0008270">
    <property type="term" value="F:zinc ion binding"/>
    <property type="evidence" value="ECO:0007669"/>
    <property type="project" value="InterPro"/>
</dbReference>
<feature type="region of interest" description="Disordered" evidence="2">
    <location>
        <begin position="107"/>
        <end position="162"/>
    </location>
</feature>
<protein>
    <recommendedName>
        <fullName evidence="3">Zn(2)-C6 fungal-type domain-containing protein</fullName>
    </recommendedName>
</protein>
<dbReference type="SMART" id="SM00066">
    <property type="entry name" value="GAL4"/>
    <property type="match status" value="1"/>
</dbReference>
<feature type="compositionally biased region" description="Polar residues" evidence="2">
    <location>
        <begin position="138"/>
        <end position="158"/>
    </location>
</feature>
<dbReference type="GO" id="GO:0000981">
    <property type="term" value="F:DNA-binding transcription factor activity, RNA polymerase II-specific"/>
    <property type="evidence" value="ECO:0007669"/>
    <property type="project" value="InterPro"/>
</dbReference>
<evidence type="ECO:0000259" key="3">
    <source>
        <dbReference type="PROSITE" id="PS50048"/>
    </source>
</evidence>
<organism evidence="4 5">
    <name type="scientific">Polychaeton citri CBS 116435</name>
    <dbReference type="NCBI Taxonomy" id="1314669"/>
    <lineage>
        <taxon>Eukaryota</taxon>
        <taxon>Fungi</taxon>
        <taxon>Dikarya</taxon>
        <taxon>Ascomycota</taxon>
        <taxon>Pezizomycotina</taxon>
        <taxon>Dothideomycetes</taxon>
        <taxon>Dothideomycetidae</taxon>
        <taxon>Capnodiales</taxon>
        <taxon>Capnodiaceae</taxon>
        <taxon>Polychaeton</taxon>
    </lineage>
</organism>
<evidence type="ECO:0000313" key="4">
    <source>
        <dbReference type="EMBL" id="KAF2717069.1"/>
    </source>
</evidence>
<feature type="domain" description="Zn(2)-C6 fungal-type" evidence="3">
    <location>
        <begin position="76"/>
        <end position="108"/>
    </location>
</feature>
<dbReference type="InterPro" id="IPR036864">
    <property type="entry name" value="Zn2-C6_fun-type_DNA-bd_sf"/>
</dbReference>
<keyword evidence="5" id="KW-1185">Reference proteome</keyword>
<dbReference type="EMBL" id="MU003853">
    <property type="protein sequence ID" value="KAF2717069.1"/>
    <property type="molecule type" value="Genomic_DNA"/>
</dbReference>
<dbReference type="PROSITE" id="PS50048">
    <property type="entry name" value="ZN2_CY6_FUNGAL_2"/>
    <property type="match status" value="1"/>
</dbReference>
<proteinExistence type="predicted"/>
<accession>A0A9P4PZR2</accession>
<dbReference type="InterPro" id="IPR001138">
    <property type="entry name" value="Zn2Cys6_DnaBD"/>
</dbReference>
<gene>
    <name evidence="4" type="ORF">K431DRAFT_163063</name>
</gene>
<dbReference type="PROSITE" id="PS00463">
    <property type="entry name" value="ZN2_CY6_FUNGAL_1"/>
    <property type="match status" value="1"/>
</dbReference>
<sequence>MAALINAVALLPIGSQIQHSSFPSDLTLVHCFFELLVGRGRYHLQISFRPVPIDVFWLGRISVLDMSNANALIRSACDRCHQKKVRCIMSKHRDVCDRCAEHRTTCVFSPSGRNGRPPRSQPPAEPAPSQAPLVTPPESASSSTDGDNTSGQPKITNDSASSSFLDSISMTREPLTSSLDPTWSFVEDGPFGPLSPVDPSLLGTNSEADHHSVSMTDDAMMQNFFHTPPSFDFTRSSEDSSQILSNGCAISEPPSTSETLRLLHIVQQKLHEECSKQSFLTSTSSSRPLDRRLDLGTFFQLIDEMQDVVHRYFDVLLSAGSKIPCDFSSAMALATTMGNVVEVYEMIARCIVMASNPMSVYGIGRHRGSFSRPSFSRHSSTRHRDDLTNGMEMQGLDAARTNSSMTTQDPEDTLASQVNIGSYIPSEDITRRILADVLLYQMSISQKLLDQLRQHIVQAESASMTTSAFATANMATTSSGISSPASQTTLAFFTPELHLTVVQLLNQLQLRIAKLEPLALEGTKQMIR</sequence>
<dbReference type="OrthoDB" id="3915506at2759"/>
<dbReference type="AlphaFoldDB" id="A0A9P4PZR2"/>
<dbReference type="SUPFAM" id="SSF57701">
    <property type="entry name" value="Zn2/Cys6 DNA-binding domain"/>
    <property type="match status" value="1"/>
</dbReference>
<evidence type="ECO:0000313" key="5">
    <source>
        <dbReference type="Proteomes" id="UP000799441"/>
    </source>
</evidence>
<dbReference type="Pfam" id="PF00172">
    <property type="entry name" value="Zn_clus"/>
    <property type="match status" value="1"/>
</dbReference>
<reference evidence="4" key="1">
    <citation type="journal article" date="2020" name="Stud. Mycol.">
        <title>101 Dothideomycetes genomes: a test case for predicting lifestyles and emergence of pathogens.</title>
        <authorList>
            <person name="Haridas S."/>
            <person name="Albert R."/>
            <person name="Binder M."/>
            <person name="Bloem J."/>
            <person name="Labutti K."/>
            <person name="Salamov A."/>
            <person name="Andreopoulos B."/>
            <person name="Baker S."/>
            <person name="Barry K."/>
            <person name="Bills G."/>
            <person name="Bluhm B."/>
            <person name="Cannon C."/>
            <person name="Castanera R."/>
            <person name="Culley D."/>
            <person name="Daum C."/>
            <person name="Ezra D."/>
            <person name="Gonzalez J."/>
            <person name="Henrissat B."/>
            <person name="Kuo A."/>
            <person name="Liang C."/>
            <person name="Lipzen A."/>
            <person name="Lutzoni F."/>
            <person name="Magnuson J."/>
            <person name="Mondo S."/>
            <person name="Nolan M."/>
            <person name="Ohm R."/>
            <person name="Pangilinan J."/>
            <person name="Park H.-J."/>
            <person name="Ramirez L."/>
            <person name="Alfaro M."/>
            <person name="Sun H."/>
            <person name="Tritt A."/>
            <person name="Yoshinaga Y."/>
            <person name="Zwiers L.-H."/>
            <person name="Turgeon B."/>
            <person name="Goodwin S."/>
            <person name="Spatafora J."/>
            <person name="Crous P."/>
            <person name="Grigoriev I."/>
        </authorList>
    </citation>
    <scope>NUCLEOTIDE SEQUENCE</scope>
    <source>
        <strain evidence="4">CBS 116435</strain>
    </source>
</reference>
<dbReference type="CDD" id="cd00067">
    <property type="entry name" value="GAL4"/>
    <property type="match status" value="1"/>
</dbReference>
<dbReference type="Gene3D" id="4.10.240.10">
    <property type="entry name" value="Zn(2)-C6 fungal-type DNA-binding domain"/>
    <property type="match status" value="1"/>
</dbReference>
<evidence type="ECO:0000256" key="1">
    <source>
        <dbReference type="ARBA" id="ARBA00023242"/>
    </source>
</evidence>
<evidence type="ECO:0000256" key="2">
    <source>
        <dbReference type="SAM" id="MobiDB-lite"/>
    </source>
</evidence>
<name>A0A9P4PZR2_9PEZI</name>